<sequence>MDSPWILIANENSPLDDIEQFSVGCARPCWALARSVVHSTTTIEEEEESFKLGLSPVLMAKVMGLSYRVWDGLQNPLLKPIRSKLQGGPGVGLWAKIADLALVQ</sequence>
<gene>
    <name evidence="1" type="ORF">BVC80_9057g71</name>
</gene>
<reference evidence="1 2" key="1">
    <citation type="journal article" date="2017" name="Mol. Plant">
        <title>The Genome of Medicinal Plant Macleaya cordata Provides New Insights into Benzylisoquinoline Alkaloids Metabolism.</title>
        <authorList>
            <person name="Liu X."/>
            <person name="Liu Y."/>
            <person name="Huang P."/>
            <person name="Ma Y."/>
            <person name="Qing Z."/>
            <person name="Tang Q."/>
            <person name="Cao H."/>
            <person name="Cheng P."/>
            <person name="Zheng Y."/>
            <person name="Yuan Z."/>
            <person name="Zhou Y."/>
            <person name="Liu J."/>
            <person name="Tang Z."/>
            <person name="Zhuo Y."/>
            <person name="Zhang Y."/>
            <person name="Yu L."/>
            <person name="Huang J."/>
            <person name="Yang P."/>
            <person name="Peng Q."/>
            <person name="Zhang J."/>
            <person name="Jiang W."/>
            <person name="Zhang Z."/>
            <person name="Lin K."/>
            <person name="Ro D.K."/>
            <person name="Chen X."/>
            <person name="Xiong X."/>
            <person name="Shang Y."/>
            <person name="Huang S."/>
            <person name="Zeng J."/>
        </authorList>
    </citation>
    <scope>NUCLEOTIDE SEQUENCE [LARGE SCALE GENOMIC DNA]</scope>
    <source>
        <strain evidence="2">cv. BLH2017</strain>
        <tissue evidence="1">Root</tissue>
    </source>
</reference>
<dbReference type="Proteomes" id="UP000195402">
    <property type="component" value="Unassembled WGS sequence"/>
</dbReference>
<proteinExistence type="predicted"/>
<accession>A0A200R9W3</accession>
<comment type="caution">
    <text evidence="1">The sequence shown here is derived from an EMBL/GenBank/DDBJ whole genome shotgun (WGS) entry which is preliminary data.</text>
</comment>
<organism evidence="1 2">
    <name type="scientific">Macleaya cordata</name>
    <name type="common">Five-seeded plume-poppy</name>
    <name type="synonym">Bocconia cordata</name>
    <dbReference type="NCBI Taxonomy" id="56857"/>
    <lineage>
        <taxon>Eukaryota</taxon>
        <taxon>Viridiplantae</taxon>
        <taxon>Streptophyta</taxon>
        <taxon>Embryophyta</taxon>
        <taxon>Tracheophyta</taxon>
        <taxon>Spermatophyta</taxon>
        <taxon>Magnoliopsida</taxon>
        <taxon>Ranunculales</taxon>
        <taxon>Papaveraceae</taxon>
        <taxon>Papaveroideae</taxon>
        <taxon>Macleaya</taxon>
    </lineage>
</organism>
<evidence type="ECO:0000313" key="2">
    <source>
        <dbReference type="Proteomes" id="UP000195402"/>
    </source>
</evidence>
<dbReference type="EMBL" id="MVGT01000186">
    <property type="protein sequence ID" value="OVA19490.1"/>
    <property type="molecule type" value="Genomic_DNA"/>
</dbReference>
<name>A0A200R9W3_MACCD</name>
<protein>
    <submittedName>
        <fullName evidence="1">Uncharacterized protein</fullName>
    </submittedName>
</protein>
<dbReference type="AlphaFoldDB" id="A0A200R9W3"/>
<dbReference type="InParanoid" id="A0A200R9W3"/>
<keyword evidence="2" id="KW-1185">Reference proteome</keyword>
<evidence type="ECO:0000313" key="1">
    <source>
        <dbReference type="EMBL" id="OVA19490.1"/>
    </source>
</evidence>